<reference evidence="2 3" key="1">
    <citation type="submission" date="2018-02" db="EMBL/GenBank/DDBJ databases">
        <authorList>
            <person name="Skraban J."/>
            <person name="Trcek J."/>
        </authorList>
    </citation>
    <scope>NUCLEOTIDE SEQUENCE [LARGE SCALE GENOMIC DNA]</scope>
    <source>
        <strain evidence="2 3">AV446</strain>
    </source>
</reference>
<feature type="transmembrane region" description="Helical" evidence="1">
    <location>
        <begin position="22"/>
        <end position="39"/>
    </location>
</feature>
<keyword evidence="1" id="KW-0812">Transmembrane</keyword>
<gene>
    <name evidence="2" type="ORF">C3920_10345</name>
</gene>
<organism evidence="2 3">
    <name type="scientific">Novacetimonas pomaceti</name>
    <dbReference type="NCBI Taxonomy" id="2021998"/>
    <lineage>
        <taxon>Bacteria</taxon>
        <taxon>Pseudomonadati</taxon>
        <taxon>Pseudomonadota</taxon>
        <taxon>Alphaproteobacteria</taxon>
        <taxon>Acetobacterales</taxon>
        <taxon>Acetobacteraceae</taxon>
        <taxon>Novacetimonas</taxon>
    </lineage>
</organism>
<evidence type="ECO:0000313" key="2">
    <source>
        <dbReference type="EMBL" id="PYD47347.1"/>
    </source>
</evidence>
<dbReference type="EMBL" id="PRCW01000079">
    <property type="protein sequence ID" value="PYD47347.1"/>
    <property type="molecule type" value="Genomic_DNA"/>
</dbReference>
<proteinExistence type="predicted"/>
<evidence type="ECO:0000313" key="3">
    <source>
        <dbReference type="Proteomes" id="UP000248116"/>
    </source>
</evidence>
<comment type="caution">
    <text evidence="2">The sequence shown here is derived from an EMBL/GenBank/DDBJ whole genome shotgun (WGS) entry which is preliminary data.</text>
</comment>
<protein>
    <submittedName>
        <fullName evidence="2">Uncharacterized protein</fullName>
    </submittedName>
</protein>
<name>A0ABX5P0S5_9PROT</name>
<accession>A0ABX5P0S5</accession>
<dbReference type="RefSeq" id="WP_133250292.1">
    <property type="nucleotide sequence ID" value="NZ_PRCW01000079.1"/>
</dbReference>
<keyword evidence="1" id="KW-0472">Membrane</keyword>
<keyword evidence="1" id="KW-1133">Transmembrane helix</keyword>
<keyword evidence="3" id="KW-1185">Reference proteome</keyword>
<evidence type="ECO:0000256" key="1">
    <source>
        <dbReference type="SAM" id="Phobius"/>
    </source>
</evidence>
<sequence>MAHDSSDENITFPTRYDIPPDALPAVIHYFSWTLIYLMSGGRIPMRYQKGDGGIAYRIITLNFGGATLLAPPFFHFCDISGRLRPDGMAIEKPAMRQLMAGHRIAYRQAPWGALPPGDTE</sequence>
<dbReference type="Proteomes" id="UP000248116">
    <property type="component" value="Unassembled WGS sequence"/>
</dbReference>